<proteinExistence type="inferred from homology"/>
<name>A0AAW4NR35_9BACT</name>
<dbReference type="AlphaFoldDB" id="A0AAW4NR35"/>
<dbReference type="InterPro" id="IPR013785">
    <property type="entry name" value="Aldolase_TIM"/>
</dbReference>
<dbReference type="Gene3D" id="3.20.20.70">
    <property type="entry name" value="Aldolase class I"/>
    <property type="match status" value="1"/>
</dbReference>
<evidence type="ECO:0000259" key="8">
    <source>
        <dbReference type="PROSITE" id="PS51918"/>
    </source>
</evidence>
<dbReference type="SFLD" id="SFLDG01063">
    <property type="entry name" value="activating_enzymes__group_1"/>
    <property type="match status" value="1"/>
</dbReference>
<dbReference type="SUPFAM" id="SSF102114">
    <property type="entry name" value="Radical SAM enzymes"/>
    <property type="match status" value="1"/>
</dbReference>
<comment type="caution">
    <text evidence="9">The sequence shown here is derived from an EMBL/GenBank/DDBJ whole genome shotgun (WGS) entry which is preliminary data.</text>
</comment>
<dbReference type="PROSITE" id="PS51918">
    <property type="entry name" value="RADICAL_SAM"/>
    <property type="match status" value="1"/>
</dbReference>
<evidence type="ECO:0000256" key="1">
    <source>
        <dbReference type="ARBA" id="ARBA00001966"/>
    </source>
</evidence>
<keyword evidence="2" id="KW-0004">4Fe-4S</keyword>
<dbReference type="NCBIfam" id="TIGR02491">
    <property type="entry name" value="NrdG"/>
    <property type="match status" value="1"/>
</dbReference>
<comment type="similarity">
    <text evidence="7">Belongs to the organic radical-activating enzymes family.</text>
</comment>
<dbReference type="Pfam" id="PF13353">
    <property type="entry name" value="Fer4_12"/>
    <property type="match status" value="1"/>
</dbReference>
<evidence type="ECO:0000256" key="4">
    <source>
        <dbReference type="ARBA" id="ARBA00022723"/>
    </source>
</evidence>
<evidence type="ECO:0000313" key="9">
    <source>
        <dbReference type="EMBL" id="MBW4865785.1"/>
    </source>
</evidence>
<dbReference type="InterPro" id="IPR034457">
    <property type="entry name" value="Organic_radical-activating"/>
</dbReference>
<evidence type="ECO:0000256" key="7">
    <source>
        <dbReference type="PIRNR" id="PIRNR000368"/>
    </source>
</evidence>
<evidence type="ECO:0000256" key="5">
    <source>
        <dbReference type="ARBA" id="ARBA00023004"/>
    </source>
</evidence>
<dbReference type="InterPro" id="IPR007197">
    <property type="entry name" value="rSAM"/>
</dbReference>
<organism evidence="9 10">
    <name type="scientific">Segatella salivae</name>
    <dbReference type="NCBI Taxonomy" id="228604"/>
    <lineage>
        <taxon>Bacteria</taxon>
        <taxon>Pseudomonadati</taxon>
        <taxon>Bacteroidota</taxon>
        <taxon>Bacteroidia</taxon>
        <taxon>Bacteroidales</taxon>
        <taxon>Prevotellaceae</taxon>
        <taxon>Segatella</taxon>
    </lineage>
</organism>
<evidence type="ECO:0000256" key="2">
    <source>
        <dbReference type="ARBA" id="ARBA00022485"/>
    </source>
</evidence>
<dbReference type="GO" id="GO:0043365">
    <property type="term" value="F:[formate-C-acetyltransferase]-activating enzyme activity"/>
    <property type="evidence" value="ECO:0007669"/>
    <property type="project" value="InterPro"/>
</dbReference>
<dbReference type="InterPro" id="IPR058240">
    <property type="entry name" value="rSAM_sf"/>
</dbReference>
<dbReference type="InterPro" id="IPR012837">
    <property type="entry name" value="NrdG"/>
</dbReference>
<keyword evidence="4" id="KW-0479">Metal-binding</keyword>
<gene>
    <name evidence="9" type="primary">nrdG</name>
    <name evidence="9" type="ORF">KZY68_07135</name>
</gene>
<dbReference type="GO" id="GO:0046872">
    <property type="term" value="F:metal ion binding"/>
    <property type="evidence" value="ECO:0007669"/>
    <property type="project" value="UniProtKB-KW"/>
</dbReference>
<dbReference type="SFLD" id="SFLDF00299">
    <property type="entry name" value="anaerobic_ribonucleoside-triph"/>
    <property type="match status" value="1"/>
</dbReference>
<comment type="cofactor">
    <cofactor evidence="1">
        <name>[4Fe-4S] cluster</name>
        <dbReference type="ChEBI" id="CHEBI:49883"/>
    </cofactor>
</comment>
<keyword evidence="7" id="KW-0560">Oxidoreductase</keyword>
<keyword evidence="5" id="KW-0408">Iron</keyword>
<dbReference type="PIRSF" id="PIRSF000368">
    <property type="entry name" value="NrdG"/>
    <property type="match status" value="1"/>
</dbReference>
<evidence type="ECO:0000313" key="10">
    <source>
        <dbReference type="Proteomes" id="UP001196873"/>
    </source>
</evidence>
<dbReference type="GO" id="GO:0051539">
    <property type="term" value="F:4 iron, 4 sulfur cluster binding"/>
    <property type="evidence" value="ECO:0007669"/>
    <property type="project" value="UniProtKB-KW"/>
</dbReference>
<comment type="function">
    <text evidence="7">Activation of anaerobic ribonucleoside-triphosphate reductase under anaerobic conditions by generation of an organic free radical, using S-adenosylmethionine and reduced flavodoxin as cosubstrates to produce 5'-deoxy-adenosine.</text>
</comment>
<keyword evidence="3" id="KW-0949">S-adenosyl-L-methionine</keyword>
<reference evidence="9" key="1">
    <citation type="submission" date="2021-07" db="EMBL/GenBank/DDBJ databases">
        <title>Genomic diversity and antimicrobial resistance of Prevotella spp. isolated from chronic lung disease airways.</title>
        <authorList>
            <person name="Webb K.A."/>
            <person name="Olagoke O.S."/>
            <person name="Baird T."/>
            <person name="Neill J."/>
            <person name="Pham A."/>
            <person name="Wells T.J."/>
            <person name="Ramsay K.A."/>
            <person name="Bell S.C."/>
            <person name="Sarovich D.S."/>
            <person name="Price E.P."/>
        </authorList>
    </citation>
    <scope>NUCLEOTIDE SEQUENCE</scope>
    <source>
        <strain evidence="9">SCHI0047.S.3</strain>
    </source>
</reference>
<protein>
    <recommendedName>
        <fullName evidence="7">Anaerobic ribonucleoside-triphosphate reductase-activating protein</fullName>
        <ecNumber evidence="7">1.97.1.-</ecNumber>
    </recommendedName>
</protein>
<dbReference type="PANTHER" id="PTHR30352:SF2">
    <property type="entry name" value="ANAEROBIC RIBONUCLEOSIDE-TRIPHOSPHATE REDUCTASE-ACTIVATING PROTEIN"/>
    <property type="match status" value="1"/>
</dbReference>
<evidence type="ECO:0000256" key="3">
    <source>
        <dbReference type="ARBA" id="ARBA00022691"/>
    </source>
</evidence>
<dbReference type="SFLD" id="SFLDS00029">
    <property type="entry name" value="Radical_SAM"/>
    <property type="match status" value="1"/>
</dbReference>
<dbReference type="GO" id="GO:0004748">
    <property type="term" value="F:ribonucleoside-diphosphate reductase activity, thioredoxin disulfide as acceptor"/>
    <property type="evidence" value="ECO:0007669"/>
    <property type="project" value="TreeGrafter"/>
</dbReference>
<dbReference type="RefSeq" id="WP_044078945.1">
    <property type="nucleotide sequence ID" value="NZ_CABKPN010000001.1"/>
</dbReference>
<dbReference type="PANTHER" id="PTHR30352">
    <property type="entry name" value="PYRUVATE FORMATE-LYASE-ACTIVATING ENZYME"/>
    <property type="match status" value="1"/>
</dbReference>
<sequence>MISILSIVHDTMVDGPGFRTSIYCAGCPNACPGCHNPQSWDIHHGTMMETEEILREIKKDPFANVTFTGGDPMFQPEGFLALAKAIKAETKKTIWCYSGFVFENLLQNERQKALLQYIDVLVDGPYIEAQRDTDLIFRGSRNQRLIDVKRSLEEGVAVLFDYHPMDLGI</sequence>
<evidence type="ECO:0000256" key="6">
    <source>
        <dbReference type="ARBA" id="ARBA00023014"/>
    </source>
</evidence>
<dbReference type="CDD" id="cd01335">
    <property type="entry name" value="Radical_SAM"/>
    <property type="match status" value="1"/>
</dbReference>
<keyword evidence="6" id="KW-0411">Iron-sulfur</keyword>
<dbReference type="EC" id="1.97.1.-" evidence="7"/>
<dbReference type="EMBL" id="JAHXRF010000009">
    <property type="protein sequence ID" value="MBW4865785.1"/>
    <property type="molecule type" value="Genomic_DNA"/>
</dbReference>
<accession>A0AAW4NR35</accession>
<dbReference type="SFLD" id="SFLDG01066">
    <property type="entry name" value="organic_radical-activating_enz"/>
    <property type="match status" value="1"/>
</dbReference>
<dbReference type="Proteomes" id="UP001196873">
    <property type="component" value="Unassembled WGS sequence"/>
</dbReference>
<feature type="domain" description="Radical SAM core" evidence="8">
    <location>
        <begin position="13"/>
        <end position="169"/>
    </location>
</feature>